<dbReference type="AlphaFoldDB" id="A0A1X0QSI3"/>
<sequence length="60" mass="6859">MFSISKHEKLKAIVIDNLPSNHTLYVFQRQAVLNSPLVLSPFNCGSKPIQRPNDTFFGIW</sequence>
<dbReference type="EMBL" id="KV922036">
    <property type="protein sequence ID" value="ORE02713.1"/>
    <property type="molecule type" value="Genomic_DNA"/>
</dbReference>
<dbReference type="Proteomes" id="UP000242414">
    <property type="component" value="Unassembled WGS sequence"/>
</dbReference>
<organism evidence="1">
    <name type="scientific">Rhizopus microsporus var. microsporus</name>
    <dbReference type="NCBI Taxonomy" id="86635"/>
    <lineage>
        <taxon>Eukaryota</taxon>
        <taxon>Fungi</taxon>
        <taxon>Fungi incertae sedis</taxon>
        <taxon>Mucoromycota</taxon>
        <taxon>Mucoromycotina</taxon>
        <taxon>Mucoromycetes</taxon>
        <taxon>Mucorales</taxon>
        <taxon>Mucorineae</taxon>
        <taxon>Rhizopodaceae</taxon>
        <taxon>Rhizopus</taxon>
    </lineage>
</organism>
<dbReference type="VEuPathDB" id="FungiDB:BCV72DRAFT_234307"/>
<accession>A0A1X0QSI3</accession>
<proteinExistence type="predicted"/>
<protein>
    <submittedName>
        <fullName evidence="1">Uncharacterized protein</fullName>
    </submittedName>
</protein>
<evidence type="ECO:0000313" key="1">
    <source>
        <dbReference type="EMBL" id="ORE02713.1"/>
    </source>
</evidence>
<reference evidence="1" key="1">
    <citation type="journal article" date="2016" name="Proc. Natl. Acad. Sci. U.S.A.">
        <title>Lipid metabolic changes in an early divergent fungus govern the establishment of a mutualistic symbiosis with endobacteria.</title>
        <authorList>
            <person name="Lastovetsky O.A."/>
            <person name="Gaspar M.L."/>
            <person name="Mondo S.J."/>
            <person name="LaButti K.M."/>
            <person name="Sandor L."/>
            <person name="Grigoriev I.V."/>
            <person name="Henry S.A."/>
            <person name="Pawlowska T.E."/>
        </authorList>
    </citation>
    <scope>NUCLEOTIDE SEQUENCE [LARGE SCALE GENOMIC DNA]</scope>
    <source>
        <strain evidence="1">ATCC 52814</strain>
    </source>
</reference>
<name>A0A1X0QSI3_RHIZD</name>
<gene>
    <name evidence="1" type="ORF">BCV72DRAFT_234307</name>
</gene>